<dbReference type="AlphaFoldDB" id="A0A3Q2CU80"/>
<dbReference type="PANTHER" id="PTHR16423">
    <property type="entry name" value="TREM-LIKE TRANSCRIPT PROTEIN"/>
    <property type="match status" value="1"/>
</dbReference>
<proteinExistence type="predicted"/>
<dbReference type="PANTHER" id="PTHR16423:SF7">
    <property type="entry name" value="NATURAL CYTOTOXICITY TRIGGERING RECEPTOR 2"/>
    <property type="match status" value="1"/>
</dbReference>
<keyword evidence="1" id="KW-0732">Signal</keyword>
<dbReference type="Pfam" id="PF00047">
    <property type="entry name" value="ig"/>
    <property type="match status" value="1"/>
</dbReference>
<organism evidence="5 6">
    <name type="scientific">Cyprinodon variegatus</name>
    <name type="common">Sheepshead minnow</name>
    <dbReference type="NCBI Taxonomy" id="28743"/>
    <lineage>
        <taxon>Eukaryota</taxon>
        <taxon>Metazoa</taxon>
        <taxon>Chordata</taxon>
        <taxon>Craniata</taxon>
        <taxon>Vertebrata</taxon>
        <taxon>Euteleostomi</taxon>
        <taxon>Actinopterygii</taxon>
        <taxon>Neopterygii</taxon>
        <taxon>Teleostei</taxon>
        <taxon>Neoteleostei</taxon>
        <taxon>Acanthomorphata</taxon>
        <taxon>Ovalentaria</taxon>
        <taxon>Atherinomorphae</taxon>
        <taxon>Cyprinodontiformes</taxon>
        <taxon>Cyprinodontidae</taxon>
        <taxon>Cyprinodon</taxon>
    </lineage>
</organism>
<evidence type="ECO:0000259" key="4">
    <source>
        <dbReference type="SMART" id="SM00409"/>
    </source>
</evidence>
<dbReference type="SMART" id="SM00409">
    <property type="entry name" value="IG"/>
    <property type="match status" value="1"/>
</dbReference>
<dbReference type="InterPro" id="IPR052314">
    <property type="entry name" value="Immune_rcpt_domain"/>
</dbReference>
<dbReference type="SUPFAM" id="SSF48726">
    <property type="entry name" value="Immunoglobulin"/>
    <property type="match status" value="1"/>
</dbReference>
<reference evidence="5" key="2">
    <citation type="submission" date="2025-09" db="UniProtKB">
        <authorList>
            <consortium name="Ensembl"/>
        </authorList>
    </citation>
    <scope>IDENTIFICATION</scope>
</reference>
<dbReference type="GO" id="GO:0009986">
    <property type="term" value="C:cell surface"/>
    <property type="evidence" value="ECO:0007669"/>
    <property type="project" value="TreeGrafter"/>
</dbReference>
<dbReference type="Gene3D" id="2.60.40.10">
    <property type="entry name" value="Immunoglobulins"/>
    <property type="match status" value="1"/>
</dbReference>
<dbReference type="InterPro" id="IPR036179">
    <property type="entry name" value="Ig-like_dom_sf"/>
</dbReference>
<feature type="domain" description="Immunoglobulin" evidence="4">
    <location>
        <begin position="96"/>
        <end position="182"/>
    </location>
</feature>
<accession>A0A3Q2CU80</accession>
<keyword evidence="6" id="KW-1185">Reference proteome</keyword>
<evidence type="ECO:0000256" key="1">
    <source>
        <dbReference type="ARBA" id="ARBA00022729"/>
    </source>
</evidence>
<dbReference type="InterPro" id="IPR013783">
    <property type="entry name" value="Ig-like_fold"/>
</dbReference>
<sequence length="186" mass="20743">MYARACSCINEFTKLLHKGNVLNIRCGWPQTCPTGPLIEENVIKMHPRSPGHRGSLLEVVMFPFSDKFAVSSQPNKAHLVKNSLCAFYVLTGNDTTVNKTAYIGETVSITCNYSQADEGSIRTFCKHDGNFSCSNIVTDEKQRGVFEVNISMLTQEDSGRYWCALERDASITCLQDFFLHVLTSAT</sequence>
<keyword evidence="3" id="KW-0393">Immunoglobulin domain</keyword>
<name>A0A3Q2CU80_CYPVA</name>
<evidence type="ECO:0000256" key="2">
    <source>
        <dbReference type="ARBA" id="ARBA00023157"/>
    </source>
</evidence>
<dbReference type="Proteomes" id="UP000265020">
    <property type="component" value="Unassembled WGS sequence"/>
</dbReference>
<evidence type="ECO:0000313" key="5">
    <source>
        <dbReference type="Ensembl" id="ENSCVAP00000009331.1"/>
    </source>
</evidence>
<evidence type="ECO:0000313" key="6">
    <source>
        <dbReference type="Proteomes" id="UP000265020"/>
    </source>
</evidence>
<dbReference type="STRING" id="28743.ENSCVAP00000009331"/>
<keyword evidence="2" id="KW-1015">Disulfide bond</keyword>
<dbReference type="InterPro" id="IPR013151">
    <property type="entry name" value="Immunoglobulin_dom"/>
</dbReference>
<dbReference type="GeneTree" id="ENSGT00940000177888"/>
<evidence type="ECO:0000256" key="3">
    <source>
        <dbReference type="ARBA" id="ARBA00023319"/>
    </source>
</evidence>
<dbReference type="GO" id="GO:0038023">
    <property type="term" value="F:signaling receptor activity"/>
    <property type="evidence" value="ECO:0007669"/>
    <property type="project" value="TreeGrafter"/>
</dbReference>
<dbReference type="Ensembl" id="ENSCVAT00000000123.1">
    <property type="protein sequence ID" value="ENSCVAP00000009331.1"/>
    <property type="gene ID" value="ENSCVAG00000011272.1"/>
</dbReference>
<reference evidence="5" key="1">
    <citation type="submission" date="2025-08" db="UniProtKB">
        <authorList>
            <consortium name="Ensembl"/>
        </authorList>
    </citation>
    <scope>IDENTIFICATION</scope>
</reference>
<dbReference type="InterPro" id="IPR003599">
    <property type="entry name" value="Ig_sub"/>
</dbReference>
<protein>
    <recommendedName>
        <fullName evidence="4">Immunoglobulin domain-containing protein</fullName>
    </recommendedName>
</protein>